<comment type="caution">
    <text evidence="7">Lacks conserved residue(s) required for the propagation of feature annotation.</text>
</comment>
<evidence type="ECO:0000256" key="4">
    <source>
        <dbReference type="ARBA" id="ARBA00022692"/>
    </source>
</evidence>
<feature type="compositionally biased region" description="Polar residues" evidence="8">
    <location>
        <begin position="45"/>
        <end position="85"/>
    </location>
</feature>
<feature type="transmembrane region" description="Helical" evidence="7">
    <location>
        <begin position="512"/>
        <end position="533"/>
    </location>
</feature>
<protein>
    <recommendedName>
        <fullName evidence="7">Solute carrier family 40 member</fullName>
    </recommendedName>
</protein>
<evidence type="ECO:0000256" key="8">
    <source>
        <dbReference type="SAM" id="MobiDB-lite"/>
    </source>
</evidence>
<keyword evidence="7" id="KW-0406">Ion transport</keyword>
<evidence type="ECO:0000256" key="3">
    <source>
        <dbReference type="ARBA" id="ARBA00022448"/>
    </source>
</evidence>
<evidence type="ECO:0000256" key="2">
    <source>
        <dbReference type="ARBA" id="ARBA00006279"/>
    </source>
</evidence>
<organism evidence="9 10">
    <name type="scientific">Lineolata rhizophorae</name>
    <dbReference type="NCBI Taxonomy" id="578093"/>
    <lineage>
        <taxon>Eukaryota</taxon>
        <taxon>Fungi</taxon>
        <taxon>Dikarya</taxon>
        <taxon>Ascomycota</taxon>
        <taxon>Pezizomycotina</taxon>
        <taxon>Dothideomycetes</taxon>
        <taxon>Dothideomycetes incertae sedis</taxon>
        <taxon>Lineolatales</taxon>
        <taxon>Lineolataceae</taxon>
        <taxon>Lineolata</taxon>
    </lineage>
</organism>
<keyword evidence="10" id="KW-1185">Reference proteome</keyword>
<dbReference type="Pfam" id="PF06963">
    <property type="entry name" value="FPN1"/>
    <property type="match status" value="1"/>
</dbReference>
<feature type="transmembrane region" description="Helical" evidence="7">
    <location>
        <begin position="418"/>
        <end position="438"/>
    </location>
</feature>
<comment type="similarity">
    <text evidence="2 7">Belongs to the ferroportin (FP) (TC 2.A.100) family. SLC40A subfamily.</text>
</comment>
<proteinExistence type="inferred from homology"/>
<feature type="transmembrane region" description="Helical" evidence="7">
    <location>
        <begin position="353"/>
        <end position="377"/>
    </location>
</feature>
<evidence type="ECO:0000256" key="7">
    <source>
        <dbReference type="RuleBase" id="RU365065"/>
    </source>
</evidence>
<dbReference type="InterPro" id="IPR009716">
    <property type="entry name" value="Ferroportin-1"/>
</dbReference>
<dbReference type="InterPro" id="IPR036259">
    <property type="entry name" value="MFS_trans_sf"/>
</dbReference>
<dbReference type="AlphaFoldDB" id="A0A6A6P3J9"/>
<dbReference type="PANTHER" id="PTHR11660:SF57">
    <property type="entry name" value="SOLUTE CARRIER FAMILY 40 MEMBER"/>
    <property type="match status" value="1"/>
</dbReference>
<keyword evidence="6 7" id="KW-0472">Membrane</keyword>
<dbReference type="SUPFAM" id="SSF103473">
    <property type="entry name" value="MFS general substrate transporter"/>
    <property type="match status" value="1"/>
</dbReference>
<feature type="compositionally biased region" description="Polar residues" evidence="8">
    <location>
        <begin position="26"/>
        <end position="38"/>
    </location>
</feature>
<sequence>MDPKLDDNSDSSLRLAEAQEGRHIGNITSERPTSTVESTSKRLQQDIQLSQIEPPSPTNQLSNSEAPRRSLTNVRGQDGNESNTPADVERSEAPAPSVRSTVTLALYISHFLSTWNARLFEFGAVLFLASIYPDTLRPMSIYALVRSAAAIAFSPPIGRYIDRSNRLSAVRVSIVGQRFSVVVSCIILYFMETLRLTTRVKTAFLSLVIILACSEKLAFVLNTVAVERDWVVVITDGREDALRVINARMRRIDLFCKLIGPLVISFIDAASTKIAALVTLGMSLVSVFIEYFCIARVYTLVPSLHRHPTVPPAQAHLPTTSPTTPTLLRRLRALSLSLRHALPLRFYFTHRTLLPSLCLSLLYLTVLSFSAHMTAFLLSVPGWTAAVVGGARAAAAVAELSATWVAPRLMARVGPLRAGIWCAAWLMAWVGVGVGMFWGKERLVVATGGLVAGVGMSRLGLWGFDLCMQVIIQEEVEAPHRGAFSAVEAALQNLFELCSYASTIAWARPDQFRWPVLMSAVAVYLAGGLYATFLRKRRGHLVHNPMKSMGCIPREL</sequence>
<evidence type="ECO:0000256" key="5">
    <source>
        <dbReference type="ARBA" id="ARBA00022989"/>
    </source>
</evidence>
<evidence type="ECO:0000256" key="6">
    <source>
        <dbReference type="ARBA" id="ARBA00023136"/>
    </source>
</evidence>
<feature type="transmembrane region" description="Helical" evidence="7">
    <location>
        <begin position="203"/>
        <end position="221"/>
    </location>
</feature>
<dbReference type="Proteomes" id="UP000799766">
    <property type="component" value="Unassembled WGS sequence"/>
</dbReference>
<evidence type="ECO:0000313" key="10">
    <source>
        <dbReference type="Proteomes" id="UP000799766"/>
    </source>
</evidence>
<keyword evidence="5 7" id="KW-1133">Transmembrane helix</keyword>
<accession>A0A6A6P3J9</accession>
<feature type="transmembrane region" description="Helical" evidence="7">
    <location>
        <begin position="169"/>
        <end position="191"/>
    </location>
</feature>
<gene>
    <name evidence="9" type="ORF">BDY21DRAFT_284383</name>
</gene>
<comment type="function">
    <text evidence="7">May be involved in iron transport and iron homeostasis.</text>
</comment>
<keyword evidence="4 7" id="KW-0812">Transmembrane</keyword>
<comment type="subcellular location">
    <subcellularLocation>
        <location evidence="1 7">Membrane</location>
        <topology evidence="1 7">Multi-pass membrane protein</topology>
    </subcellularLocation>
</comment>
<evidence type="ECO:0000256" key="1">
    <source>
        <dbReference type="ARBA" id="ARBA00004141"/>
    </source>
</evidence>
<evidence type="ECO:0000313" key="9">
    <source>
        <dbReference type="EMBL" id="KAF2458394.1"/>
    </source>
</evidence>
<reference evidence="9" key="1">
    <citation type="journal article" date="2020" name="Stud. Mycol.">
        <title>101 Dothideomycetes genomes: a test case for predicting lifestyles and emergence of pathogens.</title>
        <authorList>
            <person name="Haridas S."/>
            <person name="Albert R."/>
            <person name="Binder M."/>
            <person name="Bloem J."/>
            <person name="Labutti K."/>
            <person name="Salamov A."/>
            <person name="Andreopoulos B."/>
            <person name="Baker S."/>
            <person name="Barry K."/>
            <person name="Bills G."/>
            <person name="Bluhm B."/>
            <person name="Cannon C."/>
            <person name="Castanera R."/>
            <person name="Culley D."/>
            <person name="Daum C."/>
            <person name="Ezra D."/>
            <person name="Gonzalez J."/>
            <person name="Henrissat B."/>
            <person name="Kuo A."/>
            <person name="Liang C."/>
            <person name="Lipzen A."/>
            <person name="Lutzoni F."/>
            <person name="Magnuson J."/>
            <person name="Mondo S."/>
            <person name="Nolan M."/>
            <person name="Ohm R."/>
            <person name="Pangilinan J."/>
            <person name="Park H.-J."/>
            <person name="Ramirez L."/>
            <person name="Alfaro M."/>
            <person name="Sun H."/>
            <person name="Tritt A."/>
            <person name="Yoshinaga Y."/>
            <person name="Zwiers L.-H."/>
            <person name="Turgeon B."/>
            <person name="Goodwin S."/>
            <person name="Spatafora J."/>
            <person name="Crous P."/>
            <person name="Grigoriev I."/>
        </authorList>
    </citation>
    <scope>NUCLEOTIDE SEQUENCE</scope>
    <source>
        <strain evidence="9">ATCC 16933</strain>
    </source>
</reference>
<dbReference type="OrthoDB" id="648861at2759"/>
<dbReference type="EMBL" id="MU001678">
    <property type="protein sequence ID" value="KAF2458394.1"/>
    <property type="molecule type" value="Genomic_DNA"/>
</dbReference>
<dbReference type="GO" id="GO:0016020">
    <property type="term" value="C:membrane"/>
    <property type="evidence" value="ECO:0007669"/>
    <property type="project" value="UniProtKB-SubCell"/>
</dbReference>
<feature type="transmembrane region" description="Helical" evidence="7">
    <location>
        <begin position="276"/>
        <end position="298"/>
    </location>
</feature>
<dbReference type="GO" id="GO:0005381">
    <property type="term" value="F:iron ion transmembrane transporter activity"/>
    <property type="evidence" value="ECO:0007669"/>
    <property type="project" value="UniProtKB-UniRule"/>
</dbReference>
<dbReference type="PANTHER" id="PTHR11660">
    <property type="entry name" value="SOLUTE CARRIER FAMILY 40 MEMBER"/>
    <property type="match status" value="1"/>
</dbReference>
<keyword evidence="3 7" id="KW-0813">Transport</keyword>
<name>A0A6A6P3J9_9PEZI</name>
<feature type="region of interest" description="Disordered" evidence="8">
    <location>
        <begin position="1"/>
        <end position="94"/>
    </location>
</feature>